<dbReference type="SUPFAM" id="SSF51161">
    <property type="entry name" value="Trimeric LpxA-like enzymes"/>
    <property type="match status" value="2"/>
</dbReference>
<accession>A0ABD7A8F0</accession>
<reference evidence="1 2" key="1">
    <citation type="submission" date="2020-06" db="EMBL/GenBank/DDBJ databases">
        <title>Mannheimia pernigra sp. nov. isolated from bovine respiratory tract.</title>
        <authorList>
            <person name="Kuhnert P."/>
            <person name="Akarsu-Egger H."/>
        </authorList>
    </citation>
    <scope>NUCLEOTIDE SEQUENCE [LARGE SCALE GENOMIC DNA]</scope>
    <source>
        <strain evidence="1 2">17CN0883</strain>
    </source>
</reference>
<dbReference type="EMBL" id="CP055305">
    <property type="protein sequence ID" value="QLB42460.1"/>
    <property type="molecule type" value="Genomic_DNA"/>
</dbReference>
<proteinExistence type="predicted"/>
<organism evidence="1 2">
    <name type="scientific">Mannheimia pernigra</name>
    <dbReference type="NCBI Taxonomy" id="111844"/>
    <lineage>
        <taxon>Bacteria</taxon>
        <taxon>Pseudomonadati</taxon>
        <taxon>Pseudomonadota</taxon>
        <taxon>Gammaproteobacteria</taxon>
        <taxon>Pasteurellales</taxon>
        <taxon>Pasteurellaceae</taxon>
        <taxon>Mannheimia</taxon>
    </lineage>
</organism>
<name>A0ABD7A8F0_9PAST</name>
<dbReference type="Proteomes" id="UP000509784">
    <property type="component" value="Chromosome"/>
</dbReference>
<gene>
    <name evidence="1" type="ORF">HV560_06355</name>
</gene>
<dbReference type="Gene3D" id="2.160.10.10">
    <property type="entry name" value="Hexapeptide repeat proteins"/>
    <property type="match status" value="1"/>
</dbReference>
<evidence type="ECO:0000313" key="1">
    <source>
        <dbReference type="EMBL" id="QLB42460.1"/>
    </source>
</evidence>
<evidence type="ECO:0000313" key="2">
    <source>
        <dbReference type="Proteomes" id="UP000509784"/>
    </source>
</evidence>
<dbReference type="KEGG" id="mpeg:HV560_06355"/>
<dbReference type="AlphaFoldDB" id="A0ABD7A8F0"/>
<protein>
    <submittedName>
        <fullName evidence="1">Uncharacterized protein</fullName>
    </submittedName>
</protein>
<dbReference type="RefSeq" id="WP_176812428.1">
    <property type="nucleotide sequence ID" value="NZ_CP055305.1"/>
</dbReference>
<dbReference type="InterPro" id="IPR011004">
    <property type="entry name" value="Trimer_LpxA-like_sf"/>
</dbReference>
<sequence length="324" mass="36650">MKYRLTENTVEYQGKTLYQIESLRDFSFYRKGAWEHSVKEGELGGWIEKEENLSQQGNCWIAENVYVFGSAKVEHNAIITGKGIIHGNARVFGRAWIYCENHYKFDISDQVKIYGDAFICDVNLTMKDNAKIYGDAEVNGYYSSLSMSNNAIFCGGKTNSSENGCISLRDNAEVRGGWLNNSCSVYGNAIIYGGGIHDNAEIYGNAKIYDSDICGEAKVEGNTEVKFDTNIGSNAYLCGNAIVERDEDVMTFSNIGTLALLQNEEIEDMKHLTFFRASDKMQMTIGNRFYDDPEKFLQHTKLFCQNLQAMLEMAEQRFGYSEKF</sequence>